<comment type="caution">
    <text evidence="1">The sequence shown here is derived from an EMBL/GenBank/DDBJ whole genome shotgun (WGS) entry which is preliminary data.</text>
</comment>
<dbReference type="EMBL" id="JABFYL010000021">
    <property type="protein sequence ID" value="NVN50074.1"/>
    <property type="molecule type" value="Genomic_DNA"/>
</dbReference>
<dbReference type="AlphaFoldDB" id="A0A850PPC7"/>
<evidence type="ECO:0000313" key="2">
    <source>
        <dbReference type="Proteomes" id="UP000570517"/>
    </source>
</evidence>
<evidence type="ECO:0008006" key="3">
    <source>
        <dbReference type="Google" id="ProtNLM"/>
    </source>
</evidence>
<reference evidence="1 2" key="1">
    <citation type="submission" date="2020-05" db="EMBL/GenBank/DDBJ databases">
        <title>Draft genome sequence of Mycobacterium hippocampi DL, isolated from European seabass, Dicentrarchus labrax, reared in fish farms.</title>
        <authorList>
            <person name="Stathopoulou P."/>
            <person name="Asimakis E."/>
            <person name="Tzokas K."/>
            <person name="Batargias C."/>
            <person name="Tsiamis G."/>
        </authorList>
    </citation>
    <scope>NUCLEOTIDE SEQUENCE [LARGE SCALE GENOMIC DNA]</scope>
    <source>
        <strain evidence="1 2">DL</strain>
    </source>
</reference>
<accession>A0A850PPC7</accession>
<name>A0A850PPC7_9MYCO</name>
<proteinExistence type="predicted"/>
<evidence type="ECO:0000313" key="1">
    <source>
        <dbReference type="EMBL" id="NVN50074.1"/>
    </source>
</evidence>
<keyword evidence="2" id="KW-1185">Reference proteome</keyword>
<organism evidence="1 2">
    <name type="scientific">Mycolicibacterium hippocampi</name>
    <dbReference type="NCBI Taxonomy" id="659824"/>
    <lineage>
        <taxon>Bacteria</taxon>
        <taxon>Bacillati</taxon>
        <taxon>Actinomycetota</taxon>
        <taxon>Actinomycetes</taxon>
        <taxon>Mycobacteriales</taxon>
        <taxon>Mycobacteriaceae</taxon>
        <taxon>Mycolicibacterium</taxon>
    </lineage>
</organism>
<dbReference type="Proteomes" id="UP000570517">
    <property type="component" value="Unassembled WGS sequence"/>
</dbReference>
<protein>
    <recommendedName>
        <fullName evidence="3">Lipoprotein LpqE</fullName>
    </recommendedName>
</protein>
<gene>
    <name evidence="1" type="ORF">HLY00_924</name>
</gene>
<sequence>MALWQRCLAHPQSADAVDNVIAVPRRKETMHTSSIRRSGAALVGAAALMFVAGCGEDPVLDSSNRGSGSHTEDTSVENAYIVPTYVPGRCVIQLNAGGAMRFTVTNNRPAETERLLGLTTGAAAQARILTNVDIPPKSAIGFGEPNAEPGPGDASNPAVILDQLDPGLLPATSAEVTFRFERAGDLTMRVPVEACPVQAP</sequence>